<dbReference type="OrthoDB" id="514967at2759"/>
<dbReference type="InterPro" id="IPR036893">
    <property type="entry name" value="SBP_sf"/>
</dbReference>
<keyword evidence="2" id="KW-0479">Metal-binding</keyword>
<dbReference type="EMBL" id="CACTIH010001950">
    <property type="protein sequence ID" value="CAA2969711.1"/>
    <property type="molecule type" value="Genomic_DNA"/>
</dbReference>
<dbReference type="GO" id="GO:0003677">
    <property type="term" value="F:DNA binding"/>
    <property type="evidence" value="ECO:0007669"/>
    <property type="project" value="UniProtKB-KW"/>
</dbReference>
<evidence type="ECO:0000256" key="6">
    <source>
        <dbReference type="ARBA" id="ARBA00023125"/>
    </source>
</evidence>
<dbReference type="PROSITE" id="PS51141">
    <property type="entry name" value="ZF_SBP"/>
    <property type="match status" value="1"/>
</dbReference>
<dbReference type="GO" id="GO:0008270">
    <property type="term" value="F:zinc ion binding"/>
    <property type="evidence" value="ECO:0007669"/>
    <property type="project" value="UniProtKB-KW"/>
</dbReference>
<reference evidence="12 13" key="1">
    <citation type="submission" date="2019-12" db="EMBL/GenBank/DDBJ databases">
        <authorList>
            <person name="Alioto T."/>
            <person name="Alioto T."/>
            <person name="Gomez Garrido J."/>
        </authorList>
    </citation>
    <scope>NUCLEOTIDE SEQUENCE [LARGE SCALE GENOMIC DNA]</scope>
</reference>
<protein>
    <submittedName>
        <fullName evidence="12">Squamosa promoter-binding 12 isoform X1</fullName>
    </submittedName>
</protein>
<dbReference type="Proteomes" id="UP000594638">
    <property type="component" value="Unassembled WGS sequence"/>
</dbReference>
<organism evidence="12 13">
    <name type="scientific">Olea europaea subsp. europaea</name>
    <dbReference type="NCBI Taxonomy" id="158383"/>
    <lineage>
        <taxon>Eukaryota</taxon>
        <taxon>Viridiplantae</taxon>
        <taxon>Streptophyta</taxon>
        <taxon>Embryophyta</taxon>
        <taxon>Tracheophyta</taxon>
        <taxon>Spermatophyta</taxon>
        <taxon>Magnoliopsida</taxon>
        <taxon>eudicotyledons</taxon>
        <taxon>Gunneridae</taxon>
        <taxon>Pentapetalae</taxon>
        <taxon>asterids</taxon>
        <taxon>lamiids</taxon>
        <taxon>Lamiales</taxon>
        <taxon>Oleaceae</taxon>
        <taxon>Oleeae</taxon>
        <taxon>Olea</taxon>
    </lineage>
</organism>
<evidence type="ECO:0000256" key="9">
    <source>
        <dbReference type="ARBA" id="ARBA00056472"/>
    </source>
</evidence>
<dbReference type="Gramene" id="OE9A036423T1">
    <property type="protein sequence ID" value="OE9A036423C1"/>
    <property type="gene ID" value="OE9A036423"/>
</dbReference>
<evidence type="ECO:0000256" key="5">
    <source>
        <dbReference type="ARBA" id="ARBA00023015"/>
    </source>
</evidence>
<keyword evidence="4" id="KW-0862">Zinc</keyword>
<dbReference type="AlphaFoldDB" id="A0A8S0QU05"/>
<sequence>MEWNSEMPTGFNCDGVEPTELALQVIETDKDVDIAFLNSGFESGSSSRNPFVTSGSLPVSNKFDENFIGMEKISGSSGESFNCLELGKQKVYRLAPSIPVSYPATKRSRASYQKAQNPCCQVEGCNLDLTLVKDYHRRHRICEIHSKSPKVIVAGMERRFCQQCSRFHGLSEFDDNKRSCRRRLSDHNARRRRLQPEPIHFTTAGLSSSFYERTSQNVQFNVLPISGSNRRRETICNSMLTQAGDSLIRPSKTGGIDERPCFPNDEMPSAVYNLKVESERLLSLQSPNPRILDQSDLPSASSLLSVDNPWSLNRDESISMEGLMHRNASVDNPIRLQNWPFAQAVANEGPSVSPVHSTSLHNSGSSLLQEFDLFKTPYDSGSFHINYQRNI</sequence>
<dbReference type="Pfam" id="PF03110">
    <property type="entry name" value="SBP"/>
    <property type="match status" value="1"/>
</dbReference>
<keyword evidence="5" id="KW-0805">Transcription regulation</keyword>
<keyword evidence="13" id="KW-1185">Reference proteome</keyword>
<evidence type="ECO:0000256" key="3">
    <source>
        <dbReference type="ARBA" id="ARBA00022771"/>
    </source>
</evidence>
<evidence type="ECO:0000256" key="1">
    <source>
        <dbReference type="ARBA" id="ARBA00004123"/>
    </source>
</evidence>
<dbReference type="GO" id="GO:0005634">
    <property type="term" value="C:nucleus"/>
    <property type="evidence" value="ECO:0007669"/>
    <property type="project" value="UniProtKB-SubCell"/>
</dbReference>
<evidence type="ECO:0000259" key="11">
    <source>
        <dbReference type="PROSITE" id="PS51141"/>
    </source>
</evidence>
<feature type="domain" description="SBP-type" evidence="11">
    <location>
        <begin position="117"/>
        <end position="194"/>
    </location>
</feature>
<name>A0A8S0QU05_OLEEU</name>
<dbReference type="Gene3D" id="4.10.1100.10">
    <property type="entry name" value="Transcription factor, SBP-box domain"/>
    <property type="match status" value="1"/>
</dbReference>
<comment type="subcellular location">
    <subcellularLocation>
        <location evidence="1">Nucleus</location>
    </subcellularLocation>
</comment>
<comment type="caution">
    <text evidence="12">The sequence shown here is derived from an EMBL/GenBank/DDBJ whole genome shotgun (WGS) entry which is preliminary data.</text>
</comment>
<keyword evidence="3 10" id="KW-0863">Zinc-finger</keyword>
<dbReference type="PANTHER" id="PTHR31251:SF127">
    <property type="entry name" value="TRANSCRIPTION FACTOR, SBP-BOX-RELATED"/>
    <property type="match status" value="1"/>
</dbReference>
<comment type="function">
    <text evidence="9">Probable transcriptional factor. Binds to the promoter of the SQUAMOSA gene.</text>
</comment>
<dbReference type="PANTHER" id="PTHR31251">
    <property type="entry name" value="SQUAMOSA PROMOTER-BINDING-LIKE PROTEIN 4"/>
    <property type="match status" value="1"/>
</dbReference>
<keyword evidence="8" id="KW-0539">Nucleus</keyword>
<dbReference type="FunFam" id="4.10.1100.10:FF:000001">
    <property type="entry name" value="Squamosa promoter-binding-like protein 14"/>
    <property type="match status" value="1"/>
</dbReference>
<evidence type="ECO:0000256" key="2">
    <source>
        <dbReference type="ARBA" id="ARBA00022723"/>
    </source>
</evidence>
<dbReference type="InterPro" id="IPR004333">
    <property type="entry name" value="SBP_dom"/>
</dbReference>
<evidence type="ECO:0000256" key="4">
    <source>
        <dbReference type="ARBA" id="ARBA00022833"/>
    </source>
</evidence>
<evidence type="ECO:0000256" key="10">
    <source>
        <dbReference type="PROSITE-ProRule" id="PRU00470"/>
    </source>
</evidence>
<keyword evidence="6" id="KW-0238">DNA-binding</keyword>
<accession>A0A8S0QU05</accession>
<gene>
    <name evidence="12" type="ORF">OLEA9_A036423</name>
</gene>
<proteinExistence type="predicted"/>
<evidence type="ECO:0000313" key="12">
    <source>
        <dbReference type="EMBL" id="CAA2969711.1"/>
    </source>
</evidence>
<evidence type="ECO:0000313" key="13">
    <source>
        <dbReference type="Proteomes" id="UP000594638"/>
    </source>
</evidence>
<dbReference type="InterPro" id="IPR044817">
    <property type="entry name" value="SBP-like"/>
</dbReference>
<evidence type="ECO:0000256" key="7">
    <source>
        <dbReference type="ARBA" id="ARBA00023163"/>
    </source>
</evidence>
<dbReference type="SUPFAM" id="SSF103612">
    <property type="entry name" value="SBT domain"/>
    <property type="match status" value="1"/>
</dbReference>
<keyword evidence="7" id="KW-0804">Transcription</keyword>
<evidence type="ECO:0000256" key="8">
    <source>
        <dbReference type="ARBA" id="ARBA00023242"/>
    </source>
</evidence>